<dbReference type="KEGG" id="lbc:LACBIDRAFT_305036"/>
<dbReference type="Proteomes" id="UP000001194">
    <property type="component" value="Unassembled WGS sequence"/>
</dbReference>
<dbReference type="GeneID" id="6070546"/>
<dbReference type="EMBL" id="DS547092">
    <property type="protein sequence ID" value="EDR13885.1"/>
    <property type="molecule type" value="Genomic_DNA"/>
</dbReference>
<evidence type="ECO:0000313" key="3">
    <source>
        <dbReference type="Proteomes" id="UP000001194"/>
    </source>
</evidence>
<reference evidence="2 3" key="1">
    <citation type="journal article" date="2008" name="Nature">
        <title>The genome of Laccaria bicolor provides insights into mycorrhizal symbiosis.</title>
        <authorList>
            <person name="Martin F."/>
            <person name="Aerts A."/>
            <person name="Ahren D."/>
            <person name="Brun A."/>
            <person name="Danchin E.G.J."/>
            <person name="Duchaussoy F."/>
            <person name="Gibon J."/>
            <person name="Kohler A."/>
            <person name="Lindquist E."/>
            <person name="Pereda V."/>
            <person name="Salamov A."/>
            <person name="Shapiro H.J."/>
            <person name="Wuyts J."/>
            <person name="Blaudez D."/>
            <person name="Buee M."/>
            <person name="Brokstein P."/>
            <person name="Canbaeck B."/>
            <person name="Cohen D."/>
            <person name="Courty P.E."/>
            <person name="Coutinho P.M."/>
            <person name="Delaruelle C."/>
            <person name="Detter J.C."/>
            <person name="Deveau A."/>
            <person name="DiFazio S."/>
            <person name="Duplessis S."/>
            <person name="Fraissinet-Tachet L."/>
            <person name="Lucic E."/>
            <person name="Frey-Klett P."/>
            <person name="Fourrey C."/>
            <person name="Feussner I."/>
            <person name="Gay G."/>
            <person name="Grimwood J."/>
            <person name="Hoegger P.J."/>
            <person name="Jain P."/>
            <person name="Kilaru S."/>
            <person name="Labbe J."/>
            <person name="Lin Y.C."/>
            <person name="Legue V."/>
            <person name="Le Tacon F."/>
            <person name="Marmeisse R."/>
            <person name="Melayah D."/>
            <person name="Montanini B."/>
            <person name="Muratet M."/>
            <person name="Nehls U."/>
            <person name="Niculita-Hirzel H."/>
            <person name="Oudot-Le Secq M.P."/>
            <person name="Peter M."/>
            <person name="Quesneville H."/>
            <person name="Rajashekar B."/>
            <person name="Reich M."/>
            <person name="Rouhier N."/>
            <person name="Schmutz J."/>
            <person name="Yin T."/>
            <person name="Chalot M."/>
            <person name="Henrissat B."/>
            <person name="Kuees U."/>
            <person name="Lucas S."/>
            <person name="Van de Peer Y."/>
            <person name="Podila G.K."/>
            <person name="Polle A."/>
            <person name="Pukkila P.J."/>
            <person name="Richardson P.M."/>
            <person name="Rouze P."/>
            <person name="Sanders I.R."/>
            <person name="Stajich J.E."/>
            <person name="Tunlid A."/>
            <person name="Tuskan G."/>
            <person name="Grigoriev I.V."/>
        </authorList>
    </citation>
    <scope>NUCLEOTIDE SEQUENCE [LARGE SCALE GENOMIC DNA]</scope>
    <source>
        <strain evidence="3">S238N-H82 / ATCC MYA-4686</strain>
    </source>
</reference>
<keyword evidence="1" id="KW-0472">Membrane</keyword>
<gene>
    <name evidence="2" type="ORF">LACBIDRAFT_305036</name>
</gene>
<keyword evidence="3" id="KW-1185">Reference proteome</keyword>
<protein>
    <submittedName>
        <fullName evidence="2">Predicted protein</fullName>
    </submittedName>
</protein>
<evidence type="ECO:0000256" key="1">
    <source>
        <dbReference type="SAM" id="Phobius"/>
    </source>
</evidence>
<accession>B0CTA7</accession>
<dbReference type="HOGENOM" id="CLU_076150_1_0_1"/>
<dbReference type="AlphaFoldDB" id="B0CTA7"/>
<dbReference type="InParanoid" id="B0CTA7"/>
<keyword evidence="1" id="KW-0812">Transmembrane</keyword>
<dbReference type="RefSeq" id="XP_001874444.1">
    <property type="nucleotide sequence ID" value="XM_001874409.1"/>
</dbReference>
<proteinExistence type="predicted"/>
<feature type="transmembrane region" description="Helical" evidence="1">
    <location>
        <begin position="187"/>
        <end position="213"/>
    </location>
</feature>
<sequence length="226" mass="23496">MRPTNVSIPITSPQIVYTPFLCNGSTTVDNPSCAGAWQTSNTTGDSVFTSGPDPASQSIVPQLFFQFRATALYILTSPLSNATVNITVSANGVAISNLFNSTIGSASVVSLPQDSTTTFSATFIPALSPTLFGVQALFITVPANAASTSFLPTFSAPPANALPTFTSPLPPNSSPSPQSNGTSKNAMIAQAIGITVGISLGLTALAALAFYCWKRWRPQKIDERTG</sequence>
<dbReference type="OrthoDB" id="3267422at2759"/>
<name>B0CTA7_LACBS</name>
<organism evidence="3">
    <name type="scientific">Laccaria bicolor (strain S238N-H82 / ATCC MYA-4686)</name>
    <name type="common">Bicoloured deceiver</name>
    <name type="synonym">Laccaria laccata var. bicolor</name>
    <dbReference type="NCBI Taxonomy" id="486041"/>
    <lineage>
        <taxon>Eukaryota</taxon>
        <taxon>Fungi</taxon>
        <taxon>Dikarya</taxon>
        <taxon>Basidiomycota</taxon>
        <taxon>Agaricomycotina</taxon>
        <taxon>Agaricomycetes</taxon>
        <taxon>Agaricomycetidae</taxon>
        <taxon>Agaricales</taxon>
        <taxon>Agaricineae</taxon>
        <taxon>Hydnangiaceae</taxon>
        <taxon>Laccaria</taxon>
    </lineage>
</organism>
<evidence type="ECO:0000313" key="2">
    <source>
        <dbReference type="EMBL" id="EDR13885.1"/>
    </source>
</evidence>
<keyword evidence="1" id="KW-1133">Transmembrane helix</keyword>